<comment type="caution">
    <text evidence="5">The sequence shown here is derived from an EMBL/GenBank/DDBJ whole genome shotgun (WGS) entry which is preliminary data.</text>
</comment>
<evidence type="ECO:0000259" key="3">
    <source>
        <dbReference type="Pfam" id="PF06580"/>
    </source>
</evidence>
<feature type="chain" id="PRO_5046703713" evidence="2">
    <location>
        <begin position="20"/>
        <end position="990"/>
    </location>
</feature>
<dbReference type="InterPro" id="IPR013783">
    <property type="entry name" value="Ig-like_fold"/>
</dbReference>
<dbReference type="Pfam" id="PF06580">
    <property type="entry name" value="His_kinase"/>
    <property type="match status" value="1"/>
</dbReference>
<dbReference type="Proteomes" id="UP000656274">
    <property type="component" value="Unassembled WGS sequence"/>
</dbReference>
<feature type="domain" description="Signal transduction histidine kinase internal region" evidence="3">
    <location>
        <begin position="781"/>
        <end position="860"/>
    </location>
</feature>
<dbReference type="SUPFAM" id="SSF82171">
    <property type="entry name" value="DPP6 N-terminal domain-like"/>
    <property type="match status" value="1"/>
</dbReference>
<organism evidence="5 6">
    <name type="scientific">Flavobacterium proteolyticum</name>
    <dbReference type="NCBI Taxonomy" id="2911683"/>
    <lineage>
        <taxon>Bacteria</taxon>
        <taxon>Pseudomonadati</taxon>
        <taxon>Bacteroidota</taxon>
        <taxon>Flavobacteriia</taxon>
        <taxon>Flavobacteriales</taxon>
        <taxon>Flavobacteriaceae</taxon>
        <taxon>Flavobacterium</taxon>
    </lineage>
</organism>
<protein>
    <submittedName>
        <fullName evidence="5">Histidine kinase</fullName>
    </submittedName>
</protein>
<evidence type="ECO:0000259" key="4">
    <source>
        <dbReference type="Pfam" id="PF07495"/>
    </source>
</evidence>
<keyword evidence="1" id="KW-0812">Transmembrane</keyword>
<feature type="domain" description="Two component regulator three Y" evidence="4">
    <location>
        <begin position="665"/>
        <end position="726"/>
    </location>
</feature>
<dbReference type="SUPFAM" id="SSF50998">
    <property type="entry name" value="Quinoprotein alcohol dehydrogenase-like"/>
    <property type="match status" value="1"/>
</dbReference>
<dbReference type="GO" id="GO:0016301">
    <property type="term" value="F:kinase activity"/>
    <property type="evidence" value="ECO:0007669"/>
    <property type="project" value="UniProtKB-KW"/>
</dbReference>
<dbReference type="EMBL" id="JADFTZ010000001">
    <property type="protein sequence ID" value="MBE9575985.1"/>
    <property type="molecule type" value="Genomic_DNA"/>
</dbReference>
<evidence type="ECO:0000256" key="1">
    <source>
        <dbReference type="SAM" id="Phobius"/>
    </source>
</evidence>
<dbReference type="RefSeq" id="WP_194094057.1">
    <property type="nucleotide sequence ID" value="NZ_JADFTZ010000001.1"/>
</dbReference>
<dbReference type="InterPro" id="IPR036890">
    <property type="entry name" value="HATPase_C_sf"/>
</dbReference>
<dbReference type="InterPro" id="IPR011123">
    <property type="entry name" value="Y_Y_Y"/>
</dbReference>
<dbReference type="InterPro" id="IPR015943">
    <property type="entry name" value="WD40/YVTN_repeat-like_dom_sf"/>
</dbReference>
<dbReference type="Pfam" id="PF07495">
    <property type="entry name" value="Y_Y_Y"/>
    <property type="match status" value="1"/>
</dbReference>
<evidence type="ECO:0000313" key="5">
    <source>
        <dbReference type="EMBL" id="MBE9575985.1"/>
    </source>
</evidence>
<proteinExistence type="predicted"/>
<feature type="signal peptide" evidence="2">
    <location>
        <begin position="1"/>
        <end position="19"/>
    </location>
</feature>
<keyword evidence="6" id="KW-1185">Reference proteome</keyword>
<keyword evidence="2" id="KW-0732">Signal</keyword>
<reference evidence="5 6" key="1">
    <citation type="submission" date="2020-10" db="EMBL/GenBank/DDBJ databases">
        <title>The genome sequence of Flavobacterium aquaticum 1Y8A.</title>
        <authorList>
            <person name="Liu Y."/>
        </authorList>
    </citation>
    <scope>NUCLEOTIDE SEQUENCE [LARGE SCALE GENOMIC DNA]</scope>
    <source>
        <strain evidence="5 6">1Y8A</strain>
    </source>
</reference>
<evidence type="ECO:0000256" key="2">
    <source>
        <dbReference type="SAM" id="SignalP"/>
    </source>
</evidence>
<dbReference type="InterPro" id="IPR050640">
    <property type="entry name" value="Bact_2-comp_sensor_kinase"/>
</dbReference>
<keyword evidence="1" id="KW-0472">Membrane</keyword>
<evidence type="ECO:0000313" key="6">
    <source>
        <dbReference type="Proteomes" id="UP000656274"/>
    </source>
</evidence>
<feature type="transmembrane region" description="Helical" evidence="1">
    <location>
        <begin position="735"/>
        <end position="753"/>
    </location>
</feature>
<keyword evidence="5" id="KW-0808">Transferase</keyword>
<name>A0ABR9WQA9_9FLAO</name>
<keyword evidence="5" id="KW-0418">Kinase</keyword>
<dbReference type="Gene3D" id="3.30.565.10">
    <property type="entry name" value="Histidine kinase-like ATPase, C-terminal domain"/>
    <property type="match status" value="1"/>
</dbReference>
<dbReference type="PANTHER" id="PTHR34220">
    <property type="entry name" value="SENSOR HISTIDINE KINASE YPDA"/>
    <property type="match status" value="1"/>
</dbReference>
<accession>A0ABR9WQA9</accession>
<dbReference type="InterPro" id="IPR010559">
    <property type="entry name" value="Sig_transdc_His_kin_internal"/>
</dbReference>
<keyword evidence="1" id="KW-1133">Transmembrane helix</keyword>
<sequence>MKSKFLPFILLLFAVQFWAQQPVTIQLTEKDGLPDIEFYDVLEDKNGFVWLAADKGLFRYDGKTFLNFSHPQKRGLSVFGLFEDAEGRIWCNTISGQFFYIKNGKMTLFTDLKDELKGQLPEFEVIQNQLIAFSEKGVFVIDVATKKQNVIKDTSSASPYYGYPFHYKNQLYFTFDNQIKIFENKKIKSVFTFSNKRIQTTNNAFCNLNNGIFFSSNFEGKQHFFIKNDTSNSFKECSVPKELVNKVIVNVIKSDDLLWFCTNQGVMVCTISGDKIAYKATYLKDEYITKIIKDKNNNYWFTSLRNGVFVMPNIYIQKEDFNGISNQIATLCNVESNYLVYGTTDGKIGFWDKKNNKWTQFSLDSNAKVAQILYNPTFKSIFISQDNQSYIWNLNRNEIHKVSFFVSSKSISISANNDLLNASYDRATVMKNPFETVKIGTGKLVIQIPRFVEKKGLEIKNDIRFKRAYASFYSSKYNANYVGFVDELMQFDTQNNSFTIRNNNKPILALDIQETSDGTIWVATFNDGIIGIQNQKVVAVLGTNNGLLSNQINKLKSSHNELWIATDKGVQCYNTKDKTFKNLTRNDGLESYTISDIEIIDNTIFLSSNKGIYSIDRAKGFKKLLQPSVYFTSVSIQEKDTILQLNYELDYDQNAIKFSFNTNGFQSNESIQYQYKMQGLNTNWLTLEKGNDFVRYSSLPAGNYTFSVKAINANGIASSPISTSIIVQAPFWQKWWFYFSVIAGVITLSWMYFKVRLQRIEKEKKIALEKAEMDKELVFSQLENLRSQMNPHFIFNALNSIQEYIVTNEKETASAFLVKFSRLIRIYLEHSRLSEVPLEEELKALQLYLELEKDRFEDTLQYSIHVAKDLDLKNSKVPSLFIQPYVENALKHGLLHKKENRILTVSFDLSATKEMLICAIEDNGIGRTASVQLNSSRSHSHKSFATTANQRRVELINKTKKNKTTVTIEDLQDVNMNALGTKVVIAMPLT</sequence>
<gene>
    <name evidence="5" type="ORF">IM755_04615</name>
</gene>
<dbReference type="Gene3D" id="2.130.10.10">
    <property type="entry name" value="YVTN repeat-like/Quinoprotein amine dehydrogenase"/>
    <property type="match status" value="2"/>
</dbReference>
<dbReference type="SUPFAM" id="SSF55874">
    <property type="entry name" value="ATPase domain of HSP90 chaperone/DNA topoisomerase II/histidine kinase"/>
    <property type="match status" value="1"/>
</dbReference>
<dbReference type="Gene3D" id="2.60.40.10">
    <property type="entry name" value="Immunoglobulins"/>
    <property type="match status" value="1"/>
</dbReference>
<dbReference type="PANTHER" id="PTHR34220:SF7">
    <property type="entry name" value="SENSOR HISTIDINE KINASE YPDA"/>
    <property type="match status" value="1"/>
</dbReference>
<dbReference type="InterPro" id="IPR011047">
    <property type="entry name" value="Quinoprotein_ADH-like_sf"/>
</dbReference>